<name>A0AAU9T5U0_THLAR</name>
<feature type="compositionally biased region" description="Acidic residues" evidence="1">
    <location>
        <begin position="146"/>
        <end position="155"/>
    </location>
</feature>
<feature type="region of interest" description="Disordered" evidence="1">
    <location>
        <begin position="85"/>
        <end position="111"/>
    </location>
</feature>
<dbReference type="EMBL" id="OU466863">
    <property type="protein sequence ID" value="CAH2078630.1"/>
    <property type="molecule type" value="Genomic_DNA"/>
</dbReference>
<protein>
    <submittedName>
        <fullName evidence="2">Uncharacterized protein</fullName>
    </submittedName>
</protein>
<organism evidence="2 3">
    <name type="scientific">Thlaspi arvense</name>
    <name type="common">Field penny-cress</name>
    <dbReference type="NCBI Taxonomy" id="13288"/>
    <lineage>
        <taxon>Eukaryota</taxon>
        <taxon>Viridiplantae</taxon>
        <taxon>Streptophyta</taxon>
        <taxon>Embryophyta</taxon>
        <taxon>Tracheophyta</taxon>
        <taxon>Spermatophyta</taxon>
        <taxon>Magnoliopsida</taxon>
        <taxon>eudicotyledons</taxon>
        <taxon>Gunneridae</taxon>
        <taxon>Pentapetalae</taxon>
        <taxon>rosids</taxon>
        <taxon>malvids</taxon>
        <taxon>Brassicales</taxon>
        <taxon>Brassicaceae</taxon>
        <taxon>Thlaspideae</taxon>
        <taxon>Thlaspi</taxon>
    </lineage>
</organism>
<dbReference type="Proteomes" id="UP000836841">
    <property type="component" value="Chromosome 7"/>
</dbReference>
<evidence type="ECO:0000313" key="3">
    <source>
        <dbReference type="Proteomes" id="UP000836841"/>
    </source>
</evidence>
<feature type="region of interest" description="Disordered" evidence="1">
    <location>
        <begin position="137"/>
        <end position="163"/>
    </location>
</feature>
<dbReference type="AlphaFoldDB" id="A0AAU9T5U0"/>
<reference evidence="2 3" key="1">
    <citation type="submission" date="2022-03" db="EMBL/GenBank/DDBJ databases">
        <authorList>
            <person name="Nunn A."/>
            <person name="Chopra R."/>
            <person name="Nunn A."/>
            <person name="Contreras Garrido A."/>
        </authorList>
    </citation>
    <scope>NUCLEOTIDE SEQUENCE [LARGE SCALE GENOMIC DNA]</scope>
</reference>
<accession>A0AAU9T5U0</accession>
<proteinExistence type="predicted"/>
<gene>
    <name evidence="2" type="ORF">TAV2_LOCUS23775</name>
</gene>
<sequence>MALFAPVYAASVGSMESRKRKGNSELTCRGVPLPYLIRPRRKLPVYDGVALYNDYIEYASFEDLESDDDDDSSMKAVETSSLEKGNIFGLTSESNASLSETGHSPNDESDEEYVIVNNVEALPTATAKPERAGAIQMMELSKDAVDEPESEDEGSSSDGWVVL</sequence>
<evidence type="ECO:0000313" key="2">
    <source>
        <dbReference type="EMBL" id="CAH2078630.1"/>
    </source>
</evidence>
<keyword evidence="3" id="KW-1185">Reference proteome</keyword>
<feature type="compositionally biased region" description="Polar residues" evidence="1">
    <location>
        <begin position="85"/>
        <end position="104"/>
    </location>
</feature>
<evidence type="ECO:0000256" key="1">
    <source>
        <dbReference type="SAM" id="MobiDB-lite"/>
    </source>
</evidence>